<evidence type="ECO:0000256" key="1">
    <source>
        <dbReference type="SAM" id="Phobius"/>
    </source>
</evidence>
<keyword evidence="1" id="KW-1133">Transmembrane helix</keyword>
<dbReference type="RefSeq" id="WP_045980138.1">
    <property type="nucleotide sequence ID" value="NZ_JXXY01000015.1"/>
</dbReference>
<organism evidence="2 3">
    <name type="scientific">Pseudoalteromonas ruthenica</name>
    <dbReference type="NCBI Taxonomy" id="151081"/>
    <lineage>
        <taxon>Bacteria</taxon>
        <taxon>Pseudomonadati</taxon>
        <taxon>Pseudomonadota</taxon>
        <taxon>Gammaproteobacteria</taxon>
        <taxon>Alteromonadales</taxon>
        <taxon>Pseudoalteromonadaceae</taxon>
        <taxon>Pseudoalteromonas</taxon>
    </lineage>
</organism>
<keyword evidence="1" id="KW-0472">Membrane</keyword>
<accession>A0A0F4PJV2</accession>
<keyword evidence="1" id="KW-0812">Transmembrane</keyword>
<name>A0A0F4PJV2_9GAMM</name>
<dbReference type="EMBL" id="JXXZ01000006">
    <property type="protein sequence ID" value="KJZ00283.1"/>
    <property type="molecule type" value="Genomic_DNA"/>
</dbReference>
<feature type="transmembrane region" description="Helical" evidence="1">
    <location>
        <begin position="47"/>
        <end position="69"/>
    </location>
</feature>
<dbReference type="Proteomes" id="UP000033664">
    <property type="component" value="Unassembled WGS sequence"/>
</dbReference>
<comment type="caution">
    <text evidence="2">The sequence shown here is derived from an EMBL/GenBank/DDBJ whole genome shotgun (WGS) entry which is preliminary data.</text>
</comment>
<dbReference type="GeneID" id="58228058"/>
<dbReference type="PATRIC" id="fig|151081.8.peg.3032"/>
<evidence type="ECO:0000313" key="2">
    <source>
        <dbReference type="EMBL" id="KJZ00283.1"/>
    </source>
</evidence>
<keyword evidence="3" id="KW-1185">Reference proteome</keyword>
<proteinExistence type="predicted"/>
<dbReference type="AlphaFoldDB" id="A0A0F4PJV2"/>
<sequence length="79" mass="9018">MNNYKFTDLVLLLVPSVALISHALWSTYVGYIILKGGTLYTYAENPAKFLLFVVFEIVLAVFVLFHFIIKSRSTLSEKE</sequence>
<reference evidence="2 3" key="1">
    <citation type="journal article" date="2015" name="BMC Genomics">
        <title>Genome mining reveals unlocked bioactive potential of marine Gram-negative bacteria.</title>
        <authorList>
            <person name="Machado H."/>
            <person name="Sonnenschein E.C."/>
            <person name="Melchiorsen J."/>
            <person name="Gram L."/>
        </authorList>
    </citation>
    <scope>NUCLEOTIDE SEQUENCE [LARGE SCALE GENOMIC DNA]</scope>
    <source>
        <strain evidence="2 3">S3137</strain>
    </source>
</reference>
<evidence type="ECO:0000313" key="3">
    <source>
        <dbReference type="Proteomes" id="UP000033664"/>
    </source>
</evidence>
<protein>
    <submittedName>
        <fullName evidence="2">Uncharacterized protein</fullName>
    </submittedName>
</protein>
<gene>
    <name evidence="2" type="ORF">TW72_06100</name>
</gene>